<dbReference type="InterPro" id="IPR004498">
    <property type="entry name" value="Ribosomal_PrmA_MeTrfase"/>
</dbReference>
<evidence type="ECO:0000256" key="2">
    <source>
        <dbReference type="ARBA" id="ARBA00022490"/>
    </source>
</evidence>
<keyword evidence="2 6" id="KW-0963">Cytoplasm</keyword>
<comment type="function">
    <text evidence="6">Methylates ribosomal protein L11.</text>
</comment>
<dbReference type="InterPro" id="IPR029063">
    <property type="entry name" value="SAM-dependent_MTases_sf"/>
</dbReference>
<dbReference type="CDD" id="cd02440">
    <property type="entry name" value="AdoMet_MTases"/>
    <property type="match status" value="1"/>
</dbReference>
<dbReference type="GO" id="GO:0005737">
    <property type="term" value="C:cytoplasm"/>
    <property type="evidence" value="ECO:0007669"/>
    <property type="project" value="UniProtKB-SubCell"/>
</dbReference>
<evidence type="ECO:0000256" key="3">
    <source>
        <dbReference type="ARBA" id="ARBA00022603"/>
    </source>
</evidence>
<dbReference type="GO" id="GO:0005840">
    <property type="term" value="C:ribosome"/>
    <property type="evidence" value="ECO:0007669"/>
    <property type="project" value="UniProtKB-KW"/>
</dbReference>
<dbReference type="InterPro" id="IPR050078">
    <property type="entry name" value="Ribosomal_L11_MeTrfase_PrmA"/>
</dbReference>
<dbReference type="NCBIfam" id="NF001785">
    <property type="entry name" value="PRK00517.2-2"/>
    <property type="match status" value="1"/>
</dbReference>
<keyword evidence="4 6" id="KW-0808">Transferase</keyword>
<dbReference type="EMBL" id="NKXO01000014">
    <property type="protein sequence ID" value="PKQ69869.1"/>
    <property type="molecule type" value="Genomic_DNA"/>
</dbReference>
<protein>
    <recommendedName>
        <fullName evidence="6">Ribosomal protein L11 methyltransferase</fullName>
        <shortName evidence="6">L11 Mtase</shortName>
        <ecNumber evidence="6">2.1.1.-</ecNumber>
    </recommendedName>
</protein>
<keyword evidence="8" id="KW-1185">Reference proteome</keyword>
<dbReference type="EC" id="2.1.1.-" evidence="6"/>
<dbReference type="PANTHER" id="PTHR43648:SF1">
    <property type="entry name" value="ELECTRON TRANSFER FLAVOPROTEIN BETA SUBUNIT LYSINE METHYLTRANSFERASE"/>
    <property type="match status" value="1"/>
</dbReference>
<evidence type="ECO:0000256" key="6">
    <source>
        <dbReference type="HAMAP-Rule" id="MF_00735"/>
    </source>
</evidence>
<dbReference type="OrthoDB" id="9785995at2"/>
<reference evidence="7 8" key="1">
    <citation type="submission" date="2017-06" db="EMBL/GenBank/DDBJ databases">
        <title>Raineya orbicola gen. nov., sp. nov. a slightly thermophilic bacterium of the phylum Bacteroidetes and the description of Raineyaceae fam. nov.</title>
        <authorList>
            <person name="Albuquerque L."/>
            <person name="Polonia A.R.M."/>
            <person name="Barroso C."/>
            <person name="Froufe H.J.C."/>
            <person name="Lage O."/>
            <person name="Lobo-Da-Cunha A."/>
            <person name="Egas C."/>
            <person name="Da Costa M.S."/>
        </authorList>
    </citation>
    <scope>NUCLEOTIDE SEQUENCE [LARGE SCALE GENOMIC DNA]</scope>
    <source>
        <strain evidence="7 8">SPSPC-11</strain>
    </source>
</reference>
<gene>
    <name evidence="6" type="primary">prmA</name>
    <name evidence="7" type="ORF">Rain11_1066</name>
</gene>
<proteinExistence type="inferred from homology"/>
<dbReference type="PANTHER" id="PTHR43648">
    <property type="entry name" value="ELECTRON TRANSFER FLAVOPROTEIN BETA SUBUNIT LYSINE METHYLTRANSFERASE"/>
    <property type="match status" value="1"/>
</dbReference>
<dbReference type="PIRSF" id="PIRSF000401">
    <property type="entry name" value="RPL11_MTase"/>
    <property type="match status" value="1"/>
</dbReference>
<evidence type="ECO:0000256" key="4">
    <source>
        <dbReference type="ARBA" id="ARBA00022679"/>
    </source>
</evidence>
<name>A0A2N3IHR5_9BACT</name>
<dbReference type="RefSeq" id="WP_101358334.1">
    <property type="nucleotide sequence ID" value="NZ_NKXO01000014.1"/>
</dbReference>
<sequence length="276" mass="31692">MFIELIVEANPEAFEIFIAELADLGYDSFMEEQDILKAYILAENFDEEAIKMLEIEYAKVYPFRYTFSKLEKVNWNETWEKNYEPVEIADKVRIRAIFHEPKPKNFNYEIIITPKMSFGTGHHATTSLMIENQLEINHQGKDVLDAGTGTGILAIMAKLLGASYIEAFDTDEWAVENSRENTLLNDCSEIVIYQGDISAVDTQKRFDIVLANINKNVLLADIPAYSQLLKIGGFLLLSGFYEEDLTDIQQKCKENSLQFVKEKNRNKWVSAVFEKV</sequence>
<accession>A0A2N3IHR5</accession>
<keyword evidence="7" id="KW-0689">Ribosomal protein</keyword>
<feature type="binding site" evidence="6">
    <location>
        <position position="212"/>
    </location>
    <ligand>
        <name>S-adenosyl-L-methionine</name>
        <dbReference type="ChEBI" id="CHEBI:59789"/>
    </ligand>
</feature>
<comment type="subcellular location">
    <subcellularLocation>
        <location evidence="6">Cytoplasm</location>
    </subcellularLocation>
</comment>
<dbReference type="SUPFAM" id="SSF53335">
    <property type="entry name" value="S-adenosyl-L-methionine-dependent methyltransferases"/>
    <property type="match status" value="1"/>
</dbReference>
<comment type="similarity">
    <text evidence="1 6">Belongs to the methyltransferase superfamily. PrmA family.</text>
</comment>
<evidence type="ECO:0000256" key="1">
    <source>
        <dbReference type="ARBA" id="ARBA00009741"/>
    </source>
</evidence>
<dbReference type="GO" id="GO:0032259">
    <property type="term" value="P:methylation"/>
    <property type="evidence" value="ECO:0007669"/>
    <property type="project" value="UniProtKB-KW"/>
</dbReference>
<comment type="catalytic activity">
    <reaction evidence="6">
        <text>L-lysyl-[protein] + 3 S-adenosyl-L-methionine = N(6),N(6),N(6)-trimethyl-L-lysyl-[protein] + 3 S-adenosyl-L-homocysteine + 3 H(+)</text>
        <dbReference type="Rhea" id="RHEA:54192"/>
        <dbReference type="Rhea" id="RHEA-COMP:9752"/>
        <dbReference type="Rhea" id="RHEA-COMP:13826"/>
        <dbReference type="ChEBI" id="CHEBI:15378"/>
        <dbReference type="ChEBI" id="CHEBI:29969"/>
        <dbReference type="ChEBI" id="CHEBI:57856"/>
        <dbReference type="ChEBI" id="CHEBI:59789"/>
        <dbReference type="ChEBI" id="CHEBI:61961"/>
    </reaction>
</comment>
<dbReference type="HAMAP" id="MF_00735">
    <property type="entry name" value="Methyltr_PrmA"/>
    <property type="match status" value="1"/>
</dbReference>
<dbReference type="GO" id="GO:0016279">
    <property type="term" value="F:protein-lysine N-methyltransferase activity"/>
    <property type="evidence" value="ECO:0007669"/>
    <property type="project" value="RHEA"/>
</dbReference>
<organism evidence="7 8">
    <name type="scientific">Raineya orbicola</name>
    <dbReference type="NCBI Taxonomy" id="2016530"/>
    <lineage>
        <taxon>Bacteria</taxon>
        <taxon>Pseudomonadati</taxon>
        <taxon>Bacteroidota</taxon>
        <taxon>Cytophagia</taxon>
        <taxon>Cytophagales</taxon>
        <taxon>Raineyaceae</taxon>
        <taxon>Raineya</taxon>
    </lineage>
</organism>
<dbReference type="Pfam" id="PF06325">
    <property type="entry name" value="PrmA"/>
    <property type="match status" value="1"/>
</dbReference>
<evidence type="ECO:0000313" key="8">
    <source>
        <dbReference type="Proteomes" id="UP000233387"/>
    </source>
</evidence>
<dbReference type="Gene3D" id="3.40.50.150">
    <property type="entry name" value="Vaccinia Virus protein VP39"/>
    <property type="match status" value="1"/>
</dbReference>
<dbReference type="Proteomes" id="UP000233387">
    <property type="component" value="Unassembled WGS sequence"/>
</dbReference>
<feature type="binding site" evidence="6">
    <location>
        <position position="169"/>
    </location>
    <ligand>
        <name>S-adenosyl-L-methionine</name>
        <dbReference type="ChEBI" id="CHEBI:59789"/>
    </ligand>
</feature>
<evidence type="ECO:0000256" key="5">
    <source>
        <dbReference type="ARBA" id="ARBA00022691"/>
    </source>
</evidence>
<evidence type="ECO:0000313" key="7">
    <source>
        <dbReference type="EMBL" id="PKQ69869.1"/>
    </source>
</evidence>
<feature type="binding site" evidence="6">
    <location>
        <position position="147"/>
    </location>
    <ligand>
        <name>S-adenosyl-L-methionine</name>
        <dbReference type="ChEBI" id="CHEBI:59789"/>
    </ligand>
</feature>
<keyword evidence="5 6" id="KW-0949">S-adenosyl-L-methionine</keyword>
<keyword evidence="3 6" id="KW-0489">Methyltransferase</keyword>
<dbReference type="AlphaFoldDB" id="A0A2N3IHR5"/>
<comment type="caution">
    <text evidence="7">The sequence shown here is derived from an EMBL/GenBank/DDBJ whole genome shotgun (WGS) entry which is preliminary data.</text>
</comment>
<feature type="binding site" evidence="6">
    <location>
        <position position="126"/>
    </location>
    <ligand>
        <name>S-adenosyl-L-methionine</name>
        <dbReference type="ChEBI" id="CHEBI:59789"/>
    </ligand>
</feature>
<keyword evidence="7" id="KW-0687">Ribonucleoprotein</keyword>